<name>A0A9W9SYU0_9EURO</name>
<evidence type="ECO:0000313" key="1">
    <source>
        <dbReference type="EMBL" id="KAJ5203163.1"/>
    </source>
</evidence>
<organism evidence="1 2">
    <name type="scientific">Penicillium cf. viridicatum</name>
    <dbReference type="NCBI Taxonomy" id="2972119"/>
    <lineage>
        <taxon>Eukaryota</taxon>
        <taxon>Fungi</taxon>
        <taxon>Dikarya</taxon>
        <taxon>Ascomycota</taxon>
        <taxon>Pezizomycotina</taxon>
        <taxon>Eurotiomycetes</taxon>
        <taxon>Eurotiomycetidae</taxon>
        <taxon>Eurotiales</taxon>
        <taxon>Aspergillaceae</taxon>
        <taxon>Penicillium</taxon>
    </lineage>
</organism>
<keyword evidence="2" id="KW-1185">Reference proteome</keyword>
<dbReference type="AlphaFoldDB" id="A0A9W9SYU0"/>
<evidence type="ECO:0000313" key="2">
    <source>
        <dbReference type="Proteomes" id="UP001150942"/>
    </source>
</evidence>
<dbReference type="OrthoDB" id="10574506at2759"/>
<dbReference type="Proteomes" id="UP001150942">
    <property type="component" value="Unassembled WGS sequence"/>
</dbReference>
<proteinExistence type="predicted"/>
<comment type="caution">
    <text evidence="1">The sequence shown here is derived from an EMBL/GenBank/DDBJ whole genome shotgun (WGS) entry which is preliminary data.</text>
</comment>
<reference evidence="1" key="2">
    <citation type="journal article" date="2023" name="IMA Fungus">
        <title>Comparative genomic study of the Penicillium genus elucidates a diverse pangenome and 15 lateral gene transfer events.</title>
        <authorList>
            <person name="Petersen C."/>
            <person name="Sorensen T."/>
            <person name="Nielsen M.R."/>
            <person name="Sondergaard T.E."/>
            <person name="Sorensen J.L."/>
            <person name="Fitzpatrick D.A."/>
            <person name="Frisvad J.C."/>
            <person name="Nielsen K.L."/>
        </authorList>
    </citation>
    <scope>NUCLEOTIDE SEQUENCE</scope>
    <source>
        <strain evidence="1">IBT 20477</strain>
    </source>
</reference>
<protein>
    <submittedName>
        <fullName evidence="1">Uncharacterized protein</fullName>
    </submittedName>
</protein>
<dbReference type="EMBL" id="JAPQKQ010000003">
    <property type="protein sequence ID" value="KAJ5203163.1"/>
    <property type="molecule type" value="Genomic_DNA"/>
</dbReference>
<gene>
    <name evidence="1" type="ORF">N7449_005242</name>
</gene>
<accession>A0A9W9SYU0</accession>
<reference evidence="1" key="1">
    <citation type="submission" date="2022-11" db="EMBL/GenBank/DDBJ databases">
        <authorList>
            <person name="Petersen C."/>
        </authorList>
    </citation>
    <scope>NUCLEOTIDE SEQUENCE</scope>
    <source>
        <strain evidence="1">IBT 20477</strain>
    </source>
</reference>
<sequence length="75" mass="8096">MVRLLIYVNKGPTEAGSAPFLAQTNLAPFGKDFYVPNTPVVTDVPIIGETDGAEIFKYMGNLSCVWVELAGSFLT</sequence>